<gene>
    <name evidence="6" type="ORF">H3N35_03320</name>
</gene>
<keyword evidence="2" id="KW-0805">Transcription regulation</keyword>
<evidence type="ECO:0000256" key="3">
    <source>
        <dbReference type="ARBA" id="ARBA00023125"/>
    </source>
</evidence>
<dbReference type="InterPro" id="IPR036390">
    <property type="entry name" value="WH_DNA-bd_sf"/>
</dbReference>
<dbReference type="InterPro" id="IPR036388">
    <property type="entry name" value="WH-like_DNA-bd_sf"/>
</dbReference>
<reference evidence="6 7" key="1">
    <citation type="journal article" date="2022" name="Mar. Drugs">
        <title>Bioassay-Guided Fractionation Leads to the Detection of Cholic Acid Generated by the Rare Thalassomonas sp.</title>
        <authorList>
            <person name="Pheiffer F."/>
            <person name="Schneider Y.K."/>
            <person name="Hansen E.H."/>
            <person name="Andersen J.H."/>
            <person name="Isaksson J."/>
            <person name="Busche T."/>
            <person name="R C."/>
            <person name="Kalinowski J."/>
            <person name="Zyl L.V."/>
            <person name="Trindade M."/>
        </authorList>
    </citation>
    <scope>NUCLEOTIDE SEQUENCE [LARGE SCALE GENOMIC DNA]</scope>
    <source>
        <strain evidence="6 7">A5K-61T</strain>
    </source>
</reference>
<keyword evidence="3" id="KW-0238">DNA-binding</keyword>
<evidence type="ECO:0000259" key="5">
    <source>
        <dbReference type="PROSITE" id="PS50931"/>
    </source>
</evidence>
<evidence type="ECO:0000256" key="4">
    <source>
        <dbReference type="ARBA" id="ARBA00023163"/>
    </source>
</evidence>
<dbReference type="PRINTS" id="PR00039">
    <property type="entry name" value="HTHLYSR"/>
</dbReference>
<dbReference type="Gene3D" id="1.10.10.10">
    <property type="entry name" value="Winged helix-like DNA-binding domain superfamily/Winged helix DNA-binding domain"/>
    <property type="match status" value="1"/>
</dbReference>
<evidence type="ECO:0000256" key="2">
    <source>
        <dbReference type="ARBA" id="ARBA00023015"/>
    </source>
</evidence>
<dbReference type="EMBL" id="CP059693">
    <property type="protein sequence ID" value="WDE12526.1"/>
    <property type="molecule type" value="Genomic_DNA"/>
</dbReference>
<evidence type="ECO:0000313" key="7">
    <source>
        <dbReference type="Proteomes" id="UP001215231"/>
    </source>
</evidence>
<dbReference type="Pfam" id="PF00126">
    <property type="entry name" value="HTH_1"/>
    <property type="match status" value="1"/>
</dbReference>
<dbReference type="PANTHER" id="PTHR30126">
    <property type="entry name" value="HTH-TYPE TRANSCRIPTIONAL REGULATOR"/>
    <property type="match status" value="1"/>
</dbReference>
<proteinExistence type="inferred from homology"/>
<dbReference type="CDD" id="cd05466">
    <property type="entry name" value="PBP2_LTTR_substrate"/>
    <property type="match status" value="1"/>
</dbReference>
<dbReference type="SUPFAM" id="SSF46785">
    <property type="entry name" value="Winged helix' DNA-binding domain"/>
    <property type="match status" value="1"/>
</dbReference>
<dbReference type="Gene3D" id="3.40.190.10">
    <property type="entry name" value="Periplasmic binding protein-like II"/>
    <property type="match status" value="2"/>
</dbReference>
<organism evidence="6 7">
    <name type="scientific">Thalassomonas haliotis</name>
    <dbReference type="NCBI Taxonomy" id="485448"/>
    <lineage>
        <taxon>Bacteria</taxon>
        <taxon>Pseudomonadati</taxon>
        <taxon>Pseudomonadota</taxon>
        <taxon>Gammaproteobacteria</taxon>
        <taxon>Alteromonadales</taxon>
        <taxon>Colwelliaceae</taxon>
        <taxon>Thalassomonas</taxon>
    </lineage>
</organism>
<dbReference type="PROSITE" id="PS50931">
    <property type="entry name" value="HTH_LYSR"/>
    <property type="match status" value="1"/>
</dbReference>
<protein>
    <submittedName>
        <fullName evidence="6">LysR family transcriptional regulator</fullName>
    </submittedName>
</protein>
<evidence type="ECO:0000256" key="1">
    <source>
        <dbReference type="ARBA" id="ARBA00009437"/>
    </source>
</evidence>
<dbReference type="PANTHER" id="PTHR30126:SF99">
    <property type="entry name" value="TRANSCRIPTIONAL REGULATOR LYSR FAMILY"/>
    <property type="match status" value="1"/>
</dbReference>
<name>A0ABY7VFZ2_9GAMM</name>
<keyword evidence="7" id="KW-1185">Reference proteome</keyword>
<dbReference type="SUPFAM" id="SSF53850">
    <property type="entry name" value="Periplasmic binding protein-like II"/>
    <property type="match status" value="1"/>
</dbReference>
<dbReference type="RefSeq" id="WP_274052806.1">
    <property type="nucleotide sequence ID" value="NZ_CP059693.1"/>
</dbReference>
<dbReference type="Pfam" id="PF03466">
    <property type="entry name" value="LysR_substrate"/>
    <property type="match status" value="1"/>
</dbReference>
<keyword evidence="4" id="KW-0804">Transcription</keyword>
<comment type="similarity">
    <text evidence="1">Belongs to the LysR transcriptional regulatory family.</text>
</comment>
<dbReference type="InterPro" id="IPR005119">
    <property type="entry name" value="LysR_subst-bd"/>
</dbReference>
<accession>A0ABY7VFZ2</accession>
<feature type="domain" description="HTH lysR-type" evidence="5">
    <location>
        <begin position="2"/>
        <end position="59"/>
    </location>
</feature>
<sequence length="293" mass="32727">MINPIWLKTFCTLAKVGHFTQTAERLFMTQSGVSQHIKKLEQQLDVVLLVREGKSFSLTEAGTKLQQQGEKLLQQTEELAKAIKQDDPLVGIVKIASPGSVGLKLYPQLLGIQQQSPELIIDHAFAPNNQIEQELITRKIDLGLMTQTNNSTELVCDKVALEPLVLVTASKIKSLSWEKLLELGFISHPDAAHHGQLLLSENFAEFKHIKQFPHKGFSNQISLILEPVSRGLGFTVLPLHAVNAFHNKAAIRMHTLKKPAGENIYLCHNKKTFMASRARYIKSLIADYLNAVK</sequence>
<dbReference type="Proteomes" id="UP001215231">
    <property type="component" value="Chromosome"/>
</dbReference>
<dbReference type="InterPro" id="IPR000847">
    <property type="entry name" value="LysR_HTH_N"/>
</dbReference>
<evidence type="ECO:0000313" key="6">
    <source>
        <dbReference type="EMBL" id="WDE12526.1"/>
    </source>
</evidence>